<dbReference type="EMBL" id="AP011532">
    <property type="protein sequence ID" value="BAI61441.1"/>
    <property type="molecule type" value="Genomic_DNA"/>
</dbReference>
<dbReference type="GeneID" id="8681332"/>
<organism evidence="2 3">
    <name type="scientific">Methanocella paludicola (strain DSM 17711 / JCM 13418 / NBRC 101707 / SANAE)</name>
    <dbReference type="NCBI Taxonomy" id="304371"/>
    <lineage>
        <taxon>Archaea</taxon>
        <taxon>Methanobacteriati</taxon>
        <taxon>Methanobacteriota</taxon>
        <taxon>Stenosarchaea group</taxon>
        <taxon>Methanomicrobia</taxon>
        <taxon>Methanocellales</taxon>
        <taxon>Methanocellaceae</taxon>
        <taxon>Methanocella</taxon>
    </lineage>
</organism>
<dbReference type="InParanoid" id="D1YYB9"/>
<evidence type="ECO:0000313" key="3">
    <source>
        <dbReference type="Proteomes" id="UP000001882"/>
    </source>
</evidence>
<feature type="region of interest" description="Disordered" evidence="1">
    <location>
        <begin position="1"/>
        <end position="66"/>
    </location>
</feature>
<gene>
    <name evidence="2" type="ordered locus">MCP_1369</name>
</gene>
<accession>D1YYB9</accession>
<name>D1YYB9_METPS</name>
<evidence type="ECO:0000313" key="2">
    <source>
        <dbReference type="EMBL" id="BAI61441.1"/>
    </source>
</evidence>
<feature type="compositionally biased region" description="Basic and acidic residues" evidence="1">
    <location>
        <begin position="24"/>
        <end position="58"/>
    </location>
</feature>
<sequence length="66" mass="7954">MMTDGFKKVEDLTEQTTNRRRRLNEKDSSIKQEKVDRAEFYSEKKRGEYITDNRKETPNIETEPNQ</sequence>
<reference evidence="3" key="3">
    <citation type="journal article" date="2011" name="PLoS ONE">
        <title>Genome sequence of a mesophilic hydrogenotrophic methanogen Methanocella paludicola, the first cultivated representative of the order Methanocellales.</title>
        <authorList>
            <person name="Sakai S."/>
            <person name="Takaki Y."/>
            <person name="Shimamura S."/>
            <person name="Sekine M."/>
            <person name="Tajima T."/>
            <person name="Kosugi H."/>
            <person name="Ichikawa N."/>
            <person name="Tasumi E."/>
            <person name="Hiraki A.T."/>
            <person name="Shimizu A."/>
            <person name="Kato Y."/>
            <person name="Nishiko R."/>
            <person name="Mori K."/>
            <person name="Fujita N."/>
            <person name="Imachi H."/>
            <person name="Takai K."/>
        </authorList>
    </citation>
    <scope>NUCLEOTIDE SEQUENCE [LARGE SCALE GENOMIC DNA]</scope>
    <source>
        <strain evidence="3">DSM 17711 / JCM 13418 / NBRC 101707 / SANAE</strain>
    </source>
</reference>
<dbReference type="Proteomes" id="UP000001882">
    <property type="component" value="Chromosome"/>
</dbReference>
<dbReference type="RefSeq" id="WP_012900120.1">
    <property type="nucleotide sequence ID" value="NC_013665.1"/>
</dbReference>
<protein>
    <submittedName>
        <fullName evidence="2">Uncharacterized protein</fullName>
    </submittedName>
</protein>
<dbReference type="KEGG" id="mpd:MCP_1369"/>
<dbReference type="AlphaFoldDB" id="D1YYB9"/>
<proteinExistence type="predicted"/>
<feature type="compositionally biased region" description="Basic and acidic residues" evidence="1">
    <location>
        <begin position="1"/>
        <end position="11"/>
    </location>
</feature>
<dbReference type="STRING" id="304371.MCP_1369"/>
<evidence type="ECO:0000256" key="1">
    <source>
        <dbReference type="SAM" id="MobiDB-lite"/>
    </source>
</evidence>
<keyword evidence="3" id="KW-1185">Reference proteome</keyword>
<reference evidence="2 3" key="2">
    <citation type="journal article" date="2008" name="Int. J. Syst. Evol. Microbiol.">
        <title>Methanocella paludicola gen. nov., sp. nov., a methane-producing archaeon, the first isolate of the lineage 'Rice Cluster I', and proposal of the new archaeal order Methanocellales ord. nov.</title>
        <authorList>
            <person name="Sakai S."/>
            <person name="Imachi H."/>
            <person name="Hanada S."/>
            <person name="Ohashi A."/>
            <person name="Harada H."/>
            <person name="Kamagata Y."/>
        </authorList>
    </citation>
    <scope>NUCLEOTIDE SEQUENCE [LARGE SCALE GENOMIC DNA]</scope>
    <source>
        <strain evidence="3">DSM 17711 / JCM 13418 / NBRC 101707 / SANAE</strain>
    </source>
</reference>
<reference evidence="2 3" key="1">
    <citation type="journal article" date="2007" name="Appl. Environ. Microbiol.">
        <title>Isolation of key methanogens for global methane emission from rice paddy fields: a novel isolate affiliated with the clone cluster rice cluster I.</title>
        <authorList>
            <person name="Sakai S."/>
            <person name="Imachi H."/>
            <person name="Sekiguchi Y."/>
            <person name="Ohashi A."/>
            <person name="Harada H."/>
            <person name="Kamagata Y."/>
        </authorList>
    </citation>
    <scope>NUCLEOTIDE SEQUENCE [LARGE SCALE GENOMIC DNA]</scope>
    <source>
        <strain evidence="3">DSM 17711 / JCM 13418 / NBRC 101707 / SANAE</strain>
    </source>
</reference>